<feature type="region of interest" description="Disordered" evidence="1">
    <location>
        <begin position="1"/>
        <end position="118"/>
    </location>
</feature>
<evidence type="ECO:0000313" key="2">
    <source>
        <dbReference type="EMBL" id="KAH0622682.1"/>
    </source>
</evidence>
<evidence type="ECO:0000256" key="1">
    <source>
        <dbReference type="SAM" id="MobiDB-lite"/>
    </source>
</evidence>
<evidence type="ECO:0000313" key="3">
    <source>
        <dbReference type="Proteomes" id="UP000826234"/>
    </source>
</evidence>
<gene>
    <name evidence="2" type="ORF">JD844_025193</name>
</gene>
<sequence>MKWRHSKEAQAQKDKEKESPEKVAGGAVPSTEMEPSPSRSEEGESESSESDSLELEPGSDAEGTEPGGANTEQALQRHSQELLHPGPETPIHPEPPLALPGLDPSRCPEPSFGLRDSP</sequence>
<comment type="caution">
    <text evidence="2">The sequence shown here is derived from an EMBL/GenBank/DDBJ whole genome shotgun (WGS) entry which is preliminary data.</text>
</comment>
<accession>A0ABQ7SZG9</accession>
<feature type="compositionally biased region" description="Pro residues" evidence="1">
    <location>
        <begin position="87"/>
        <end position="98"/>
    </location>
</feature>
<dbReference type="Proteomes" id="UP000826234">
    <property type="component" value="Unassembled WGS sequence"/>
</dbReference>
<reference evidence="2 3" key="1">
    <citation type="journal article" date="2022" name="Gigascience">
        <title>A chromosome-level genome assembly and annotation of the desert horned lizard, Phrynosoma platyrhinos, provides insight into chromosomal rearrangements among reptiles.</title>
        <authorList>
            <person name="Koochekian N."/>
            <person name="Ascanio A."/>
            <person name="Farleigh K."/>
            <person name="Card D.C."/>
            <person name="Schield D.R."/>
            <person name="Castoe T.A."/>
            <person name="Jezkova T."/>
        </authorList>
    </citation>
    <scope>NUCLEOTIDE SEQUENCE [LARGE SCALE GENOMIC DNA]</scope>
    <source>
        <strain evidence="2">NK-2021</strain>
    </source>
</reference>
<proteinExistence type="predicted"/>
<keyword evidence="3" id="KW-1185">Reference proteome</keyword>
<feature type="compositionally biased region" description="Basic and acidic residues" evidence="1">
    <location>
        <begin position="1"/>
        <end position="21"/>
    </location>
</feature>
<feature type="compositionally biased region" description="Acidic residues" evidence="1">
    <location>
        <begin position="43"/>
        <end position="63"/>
    </location>
</feature>
<protein>
    <submittedName>
        <fullName evidence="2">Uncharacterized protein</fullName>
    </submittedName>
</protein>
<organism evidence="2 3">
    <name type="scientific">Phrynosoma platyrhinos</name>
    <name type="common">Desert horned lizard</name>
    <dbReference type="NCBI Taxonomy" id="52577"/>
    <lineage>
        <taxon>Eukaryota</taxon>
        <taxon>Metazoa</taxon>
        <taxon>Chordata</taxon>
        <taxon>Craniata</taxon>
        <taxon>Vertebrata</taxon>
        <taxon>Euteleostomi</taxon>
        <taxon>Lepidosauria</taxon>
        <taxon>Squamata</taxon>
        <taxon>Bifurcata</taxon>
        <taxon>Unidentata</taxon>
        <taxon>Episquamata</taxon>
        <taxon>Toxicofera</taxon>
        <taxon>Iguania</taxon>
        <taxon>Phrynosomatidae</taxon>
        <taxon>Phrynosomatinae</taxon>
        <taxon>Phrynosoma</taxon>
    </lineage>
</organism>
<dbReference type="EMBL" id="JAIPUX010003289">
    <property type="protein sequence ID" value="KAH0622682.1"/>
    <property type="molecule type" value="Genomic_DNA"/>
</dbReference>
<feature type="compositionally biased region" description="Low complexity" evidence="1">
    <location>
        <begin position="29"/>
        <end position="38"/>
    </location>
</feature>
<name>A0ABQ7SZG9_PHRPL</name>